<reference evidence="7" key="1">
    <citation type="submission" date="2016-11" db="UniProtKB">
        <authorList>
            <consortium name="WormBaseParasite"/>
        </authorList>
    </citation>
    <scope>IDENTIFICATION</scope>
</reference>
<name>A0A1I7ZST8_9BILA</name>
<proteinExistence type="inferred from homology"/>
<evidence type="ECO:0000313" key="6">
    <source>
        <dbReference type="Proteomes" id="UP000095287"/>
    </source>
</evidence>
<keyword evidence="6" id="KW-1185">Reference proteome</keyword>
<keyword evidence="2" id="KW-0963">Cytoplasm</keyword>
<dbReference type="Pfam" id="PF21711">
    <property type="entry name" value="DCTN5"/>
    <property type="match status" value="1"/>
</dbReference>
<evidence type="ECO:0000256" key="5">
    <source>
        <dbReference type="ARBA" id="ARBA00034865"/>
    </source>
</evidence>
<comment type="subcellular location">
    <subcellularLocation>
        <location evidence="1">Cytoplasm</location>
        <location evidence="1">Cytoskeleton</location>
    </subcellularLocation>
</comment>
<protein>
    <recommendedName>
        <fullName evidence="5">Dynactin subunit 5</fullName>
    </recommendedName>
</protein>
<dbReference type="PANTHER" id="PTHR46126">
    <property type="entry name" value="DYNACTIN SUBUNIT 5"/>
    <property type="match status" value="1"/>
</dbReference>
<evidence type="ECO:0000256" key="1">
    <source>
        <dbReference type="ARBA" id="ARBA00004245"/>
    </source>
</evidence>
<evidence type="ECO:0000313" key="7">
    <source>
        <dbReference type="WBParaSite" id="L893_g29589.t1"/>
    </source>
</evidence>
<evidence type="ECO:0000256" key="4">
    <source>
        <dbReference type="ARBA" id="ARBA00034706"/>
    </source>
</evidence>
<dbReference type="PANTHER" id="PTHR46126:SF1">
    <property type="entry name" value="DYNACTIN SUBUNIT 5"/>
    <property type="match status" value="1"/>
</dbReference>
<accession>A0A1I7ZST8</accession>
<dbReference type="InterPro" id="IPR011004">
    <property type="entry name" value="Trimer_LpxA-like_sf"/>
</dbReference>
<evidence type="ECO:0000256" key="3">
    <source>
        <dbReference type="ARBA" id="ARBA00023212"/>
    </source>
</evidence>
<sequence>MELPQKYVDKALIVETATGNKVHRRVTLNGSQNIVLNGKCILMEDCILRADLNSIRTGKYCIINPRTIIRPSYKRFTKGFTFFAVIFGDHVFVEEDCVIMAAQIGSYVHIGKGAIIGRSTVIKDCCVIKPGAVLPADMIVPPFSIVEGNPAKIVGDLPESTPALMMQATKQFYDNYTTINPDQHKST</sequence>
<dbReference type="AlphaFoldDB" id="A0A1I7ZST8"/>
<dbReference type="GO" id="GO:0005869">
    <property type="term" value="C:dynactin complex"/>
    <property type="evidence" value="ECO:0007669"/>
    <property type="project" value="TreeGrafter"/>
</dbReference>
<dbReference type="Gene3D" id="2.160.10.10">
    <property type="entry name" value="Hexapeptide repeat proteins"/>
    <property type="match status" value="1"/>
</dbReference>
<dbReference type="CDD" id="cd03359">
    <property type="entry name" value="LbH_Dynactin_5"/>
    <property type="match status" value="1"/>
</dbReference>
<organism evidence="6 7">
    <name type="scientific">Steinernema glaseri</name>
    <dbReference type="NCBI Taxonomy" id="37863"/>
    <lineage>
        <taxon>Eukaryota</taxon>
        <taxon>Metazoa</taxon>
        <taxon>Ecdysozoa</taxon>
        <taxon>Nematoda</taxon>
        <taxon>Chromadorea</taxon>
        <taxon>Rhabditida</taxon>
        <taxon>Tylenchina</taxon>
        <taxon>Panagrolaimomorpha</taxon>
        <taxon>Strongyloidoidea</taxon>
        <taxon>Steinernematidae</taxon>
        <taxon>Steinernema</taxon>
    </lineage>
</organism>
<dbReference type="InterPro" id="IPR047125">
    <property type="entry name" value="DCTN5"/>
</dbReference>
<comment type="similarity">
    <text evidence="4">Belongs to the dynactin subunits 5/6 family. Dynactin subunit 5 subfamily.</text>
</comment>
<evidence type="ECO:0000256" key="2">
    <source>
        <dbReference type="ARBA" id="ARBA00022490"/>
    </source>
</evidence>
<keyword evidence="3" id="KW-0206">Cytoskeleton</keyword>
<dbReference type="WBParaSite" id="L893_g29589.t1">
    <property type="protein sequence ID" value="L893_g29589.t1"/>
    <property type="gene ID" value="L893_g29589"/>
</dbReference>
<dbReference type="Proteomes" id="UP000095287">
    <property type="component" value="Unplaced"/>
</dbReference>
<dbReference type="SUPFAM" id="SSF51161">
    <property type="entry name" value="Trimeric LpxA-like enzymes"/>
    <property type="match status" value="1"/>
</dbReference>